<accession>A0A1M6HRS1</accession>
<dbReference type="InterPro" id="IPR003760">
    <property type="entry name" value="PnrA-like"/>
</dbReference>
<evidence type="ECO:0000313" key="9">
    <source>
        <dbReference type="EMBL" id="SHJ24891.1"/>
    </source>
</evidence>
<dbReference type="SUPFAM" id="SSF53822">
    <property type="entry name" value="Periplasmic binding protein-like I"/>
    <property type="match status" value="1"/>
</dbReference>
<protein>
    <submittedName>
        <fullName evidence="9">Nucleoside-binding protein</fullName>
    </submittedName>
</protein>
<evidence type="ECO:0000256" key="1">
    <source>
        <dbReference type="ARBA" id="ARBA00004193"/>
    </source>
</evidence>
<proteinExistence type="inferred from homology"/>
<name>A0A1M6HRS1_9RHOB</name>
<evidence type="ECO:0000256" key="2">
    <source>
        <dbReference type="ARBA" id="ARBA00008610"/>
    </source>
</evidence>
<dbReference type="AlphaFoldDB" id="A0A1M6HRS1"/>
<evidence type="ECO:0000256" key="7">
    <source>
        <dbReference type="SAM" id="SignalP"/>
    </source>
</evidence>
<keyword evidence="4 7" id="KW-0732">Signal</keyword>
<organism evidence="9 10">
    <name type="scientific">Palleronia salina</name>
    <dbReference type="NCBI Taxonomy" id="313368"/>
    <lineage>
        <taxon>Bacteria</taxon>
        <taxon>Pseudomonadati</taxon>
        <taxon>Pseudomonadota</taxon>
        <taxon>Alphaproteobacteria</taxon>
        <taxon>Rhodobacterales</taxon>
        <taxon>Roseobacteraceae</taxon>
        <taxon>Palleronia</taxon>
    </lineage>
</organism>
<dbReference type="RefSeq" id="WP_073128744.1">
    <property type="nucleotide sequence ID" value="NZ_FQZA01000006.1"/>
</dbReference>
<evidence type="ECO:0000259" key="8">
    <source>
        <dbReference type="Pfam" id="PF02608"/>
    </source>
</evidence>
<evidence type="ECO:0000313" key="10">
    <source>
        <dbReference type="Proteomes" id="UP000184040"/>
    </source>
</evidence>
<evidence type="ECO:0000256" key="6">
    <source>
        <dbReference type="ARBA" id="ARBA00023288"/>
    </source>
</evidence>
<sequence>MTTMKTLLGAVAASALAAGAAMAEPGLIIDLGGKFDKSFNESAYNGAQRWVEDNDGADYLETELASEAQREQTMRRMADRGANPVVVLGFANGSTLEQVAPDYPETNFVIVDMVVDQPNVQSIVFAEHQGSYLVGMMAAMASETGTVSFVGGMDVPLIRKFACGYAQGAKAANPDVEVIANMTGTTPAAWNDPVKGGELTRSQISQGSDVVFAAAGGTGVGVLQAAADEGELAIGVDSNQNYLHPGNMLTSMVKRVDNAVYDAFTAAAEGELQTGIVVKDLSNDGVGVAMDEFNEDLVTEEMMAAVEEARAAIVSGELEVHDYTSDDSCPALTF</sequence>
<evidence type="ECO:0000256" key="5">
    <source>
        <dbReference type="ARBA" id="ARBA00023136"/>
    </source>
</evidence>
<dbReference type="Proteomes" id="UP000184040">
    <property type="component" value="Unassembled WGS sequence"/>
</dbReference>
<dbReference type="Pfam" id="PF02608">
    <property type="entry name" value="Bmp"/>
    <property type="match status" value="1"/>
</dbReference>
<gene>
    <name evidence="9" type="ORF">SAMN04488012_106117</name>
</gene>
<keyword evidence="5" id="KW-0472">Membrane</keyword>
<keyword evidence="3" id="KW-1003">Cell membrane</keyword>
<evidence type="ECO:0000256" key="3">
    <source>
        <dbReference type="ARBA" id="ARBA00022475"/>
    </source>
</evidence>
<dbReference type="CDD" id="cd06354">
    <property type="entry name" value="PBP1_PrnA-like"/>
    <property type="match status" value="1"/>
</dbReference>
<dbReference type="InterPro" id="IPR050957">
    <property type="entry name" value="BMP_lipoprotein"/>
</dbReference>
<dbReference type="STRING" id="313368.SAMN04488012_106117"/>
<dbReference type="PANTHER" id="PTHR34296:SF2">
    <property type="entry name" value="ABC TRANSPORTER GUANOSINE-BINDING PROTEIN NUPN"/>
    <property type="match status" value="1"/>
</dbReference>
<keyword evidence="6" id="KW-0449">Lipoprotein</keyword>
<dbReference type="EMBL" id="FQZA01000006">
    <property type="protein sequence ID" value="SHJ24891.1"/>
    <property type="molecule type" value="Genomic_DNA"/>
</dbReference>
<dbReference type="GO" id="GO:0005886">
    <property type="term" value="C:plasma membrane"/>
    <property type="evidence" value="ECO:0007669"/>
    <property type="project" value="UniProtKB-SubCell"/>
</dbReference>
<dbReference type="PANTHER" id="PTHR34296">
    <property type="entry name" value="TRANSCRIPTIONAL ACTIVATOR PROTEIN MED"/>
    <property type="match status" value="1"/>
</dbReference>
<feature type="signal peptide" evidence="7">
    <location>
        <begin position="1"/>
        <end position="23"/>
    </location>
</feature>
<evidence type="ECO:0000256" key="4">
    <source>
        <dbReference type="ARBA" id="ARBA00022729"/>
    </source>
</evidence>
<feature type="chain" id="PRO_5012477681" evidence="7">
    <location>
        <begin position="24"/>
        <end position="334"/>
    </location>
</feature>
<feature type="domain" description="ABC transporter substrate-binding protein PnrA-like" evidence="8">
    <location>
        <begin position="32"/>
        <end position="322"/>
    </location>
</feature>
<comment type="similarity">
    <text evidence="2">Belongs to the BMP lipoprotein family.</text>
</comment>
<dbReference type="InterPro" id="IPR028082">
    <property type="entry name" value="Peripla_BP_I"/>
</dbReference>
<dbReference type="Gene3D" id="3.40.50.2300">
    <property type="match status" value="2"/>
</dbReference>
<reference evidence="9 10" key="1">
    <citation type="submission" date="2016-11" db="EMBL/GenBank/DDBJ databases">
        <authorList>
            <person name="Jaros S."/>
            <person name="Januszkiewicz K."/>
            <person name="Wedrychowicz H."/>
        </authorList>
    </citation>
    <scope>NUCLEOTIDE SEQUENCE [LARGE SCALE GENOMIC DNA]</scope>
    <source>
        <strain evidence="9 10">DSM 26892</strain>
    </source>
</reference>
<comment type="subcellular location">
    <subcellularLocation>
        <location evidence="1">Cell membrane</location>
        <topology evidence="1">Lipid-anchor</topology>
    </subcellularLocation>
</comment>
<keyword evidence="10" id="KW-1185">Reference proteome</keyword>